<dbReference type="EMBL" id="GBEZ01022899">
    <property type="protein sequence ID" value="JAC63962.1"/>
    <property type="molecule type" value="Transcribed_RNA"/>
</dbReference>
<evidence type="ECO:0000313" key="1">
    <source>
        <dbReference type="EMBL" id="JAC63962.1"/>
    </source>
</evidence>
<dbReference type="AlphaFoldDB" id="A0A061QTG4"/>
<feature type="non-terminal residue" evidence="1">
    <location>
        <position position="1"/>
    </location>
</feature>
<sequence>ALHVIGFQNILQLPPPVKIAAVVAEHFGFYFCLSACVLEVIRGCEIFSFGSELSGTEIPSQTTNTLPFSVLGIWKVMWESEHSTSPVFTQAYSSPKRAWETADRGSESVDAQNPDTGCSTAPRASYGLQHKFSLPSYLSKEKPCNSRARSRHLTSGAELIREESFFADFSLRRGISDVVSDRFEKLFDGCSKDIETIGMKHILRQLFLNFDAVQAAMASCVRQAEVGELTIPAIVAVQDGFLFISTALAVHRTYLQEDVLPHLSCSGGPQGAPTNLRVLYNMEDIQRNKTQAVLQQLVGRKQGQQHGIPLELIYKAQRLMQQFRETSECASVVELTELSESIPKAFSGDQLKSKTERHYARLIGSEAKASSYMIGLLFFGIPKKDWVAYASRMQSAYPGWLMTWWHLSSYKKAFEGLLQHSPGMQKKKHASSSFR</sequence>
<reference evidence="1" key="1">
    <citation type="submission" date="2014-05" db="EMBL/GenBank/DDBJ databases">
        <title>The transcriptome of the halophilic microalga Tetraselmis sp. GSL018 isolated from the Great Salt Lake, Utah.</title>
        <authorList>
            <person name="Jinkerson R.E."/>
            <person name="D'Adamo S."/>
            <person name="Posewitz M.C."/>
        </authorList>
    </citation>
    <scope>NUCLEOTIDE SEQUENCE</scope>
    <source>
        <strain evidence="1">GSL018</strain>
    </source>
</reference>
<accession>A0A061QTG4</accession>
<proteinExistence type="predicted"/>
<gene>
    <name evidence="1" type="ORF">TSPGSL018_19371</name>
</gene>
<name>A0A061QTG4_9CHLO</name>
<organism evidence="1">
    <name type="scientific">Tetraselmis sp. GSL018</name>
    <dbReference type="NCBI Taxonomy" id="582737"/>
    <lineage>
        <taxon>Eukaryota</taxon>
        <taxon>Viridiplantae</taxon>
        <taxon>Chlorophyta</taxon>
        <taxon>core chlorophytes</taxon>
        <taxon>Chlorodendrophyceae</taxon>
        <taxon>Chlorodendrales</taxon>
        <taxon>Chlorodendraceae</taxon>
        <taxon>Tetraselmis</taxon>
    </lineage>
</organism>
<protein>
    <submittedName>
        <fullName evidence="1">Uncharacterized protein</fullName>
    </submittedName>
</protein>